<evidence type="ECO:0000313" key="2">
    <source>
        <dbReference type="EMBL" id="CAA9474089.1"/>
    </source>
</evidence>
<sequence>DRLPARRDRHGLLHDRAVLRRLLAQHGRPLLRVDVARVRDLRREPVPAGAPRRGGRGADLRLRDPPARLRPHRDRDPREEPRARV</sequence>
<feature type="non-terminal residue" evidence="2">
    <location>
        <position position="1"/>
    </location>
</feature>
<reference evidence="2" key="1">
    <citation type="submission" date="2020-02" db="EMBL/GenBank/DDBJ databases">
        <authorList>
            <person name="Meier V. D."/>
        </authorList>
    </citation>
    <scope>NUCLEOTIDE SEQUENCE</scope>
    <source>
        <strain evidence="2">AVDCRST_MAG30</strain>
    </source>
</reference>
<organism evidence="2">
    <name type="scientific">uncultured Solirubrobacteraceae bacterium</name>
    <dbReference type="NCBI Taxonomy" id="1162706"/>
    <lineage>
        <taxon>Bacteria</taxon>
        <taxon>Bacillati</taxon>
        <taxon>Actinomycetota</taxon>
        <taxon>Thermoleophilia</taxon>
        <taxon>Solirubrobacterales</taxon>
        <taxon>Solirubrobacteraceae</taxon>
        <taxon>environmental samples</taxon>
    </lineage>
</organism>
<dbReference type="EMBL" id="CADCVS010000063">
    <property type="protein sequence ID" value="CAA9474089.1"/>
    <property type="molecule type" value="Genomic_DNA"/>
</dbReference>
<name>A0A6J4RR52_9ACTN</name>
<evidence type="ECO:0000256" key="1">
    <source>
        <dbReference type="SAM" id="MobiDB-lite"/>
    </source>
</evidence>
<feature type="non-terminal residue" evidence="2">
    <location>
        <position position="85"/>
    </location>
</feature>
<feature type="region of interest" description="Disordered" evidence="1">
    <location>
        <begin position="40"/>
        <end position="85"/>
    </location>
</feature>
<dbReference type="AlphaFoldDB" id="A0A6J4RR52"/>
<feature type="compositionally biased region" description="Basic and acidic residues" evidence="1">
    <location>
        <begin position="56"/>
        <end position="85"/>
    </location>
</feature>
<gene>
    <name evidence="2" type="ORF">AVDCRST_MAG30-324</name>
</gene>
<protein>
    <submittedName>
        <fullName evidence="2">Uncharacterized protein</fullName>
    </submittedName>
</protein>
<proteinExistence type="predicted"/>
<accession>A0A6J4RR52</accession>